<evidence type="ECO:0000313" key="1">
    <source>
        <dbReference type="EMBL" id="VVT30616.1"/>
    </source>
</evidence>
<dbReference type="EMBL" id="CABVLI010000048">
    <property type="protein sequence ID" value="VVT30616.1"/>
    <property type="molecule type" value="Genomic_DNA"/>
</dbReference>
<accession>A0A5E8AH01</accession>
<dbReference type="Proteomes" id="UP000326857">
    <property type="component" value="Unassembled WGS sequence"/>
</dbReference>
<sequence>MSDPSEIPIEVIRSRLIEALHDLDQHGLDLVAVYVDTALTQLNIKYPPPAFLQ</sequence>
<reference evidence="1 2" key="1">
    <citation type="submission" date="2019-09" db="EMBL/GenBank/DDBJ databases">
        <authorList>
            <person name="Dittami M. S."/>
        </authorList>
    </citation>
    <scope>NUCLEOTIDE SEQUENCE [LARGE SCALE GENOMIC DNA]</scope>
    <source>
        <strain evidence="1">SPHINGO391</strain>
    </source>
</reference>
<name>A0A5E8AH01_9SPHN</name>
<dbReference type="AlphaFoldDB" id="A0A5E8AH01"/>
<protein>
    <submittedName>
        <fullName evidence="1">Uncharacterized protein</fullName>
    </submittedName>
</protein>
<gene>
    <name evidence="1" type="ORF">SPHINGO391_520043</name>
</gene>
<evidence type="ECO:0000313" key="2">
    <source>
        <dbReference type="Proteomes" id="UP000326857"/>
    </source>
</evidence>
<organism evidence="1 2">
    <name type="scientific">Sphingomonas aurantiaca</name>
    <dbReference type="NCBI Taxonomy" id="185949"/>
    <lineage>
        <taxon>Bacteria</taxon>
        <taxon>Pseudomonadati</taxon>
        <taxon>Pseudomonadota</taxon>
        <taxon>Alphaproteobacteria</taxon>
        <taxon>Sphingomonadales</taxon>
        <taxon>Sphingomonadaceae</taxon>
        <taxon>Sphingomonas</taxon>
    </lineage>
</organism>
<proteinExistence type="predicted"/>